<evidence type="ECO:0008006" key="3">
    <source>
        <dbReference type="Google" id="ProtNLM"/>
    </source>
</evidence>
<dbReference type="Gene3D" id="3.40.50.10680">
    <property type="entry name" value="CofD-like domains"/>
    <property type="match status" value="1"/>
</dbReference>
<accession>A0A094PWH4</accession>
<dbReference type="EMBL" id="JNSK01000143">
    <property type="protein sequence ID" value="KGA14054.1"/>
    <property type="molecule type" value="Genomic_DNA"/>
</dbReference>
<organism evidence="2">
    <name type="scientific">freshwater metagenome</name>
    <dbReference type="NCBI Taxonomy" id="449393"/>
    <lineage>
        <taxon>unclassified sequences</taxon>
        <taxon>metagenomes</taxon>
        <taxon>ecological metagenomes</taxon>
    </lineage>
</organism>
<dbReference type="AlphaFoldDB" id="A0A094PWH4"/>
<proteinExistence type="inferred from homology"/>
<dbReference type="InterPro" id="IPR002882">
    <property type="entry name" value="CofD"/>
</dbReference>
<sequence length="321" mass="33783">MTSAATNSARVVALGGGHGLAATLTALRAITNEITAIVTVADNGGSSGRLRQEFPIFPPGDLRMALAALCADDEWGRSWAEIMQYRFTSEGPLDGHAVGNLLLAALWDRDEDSVAGLDRVGALLKVVGRVLPMAAVPLDIEATFTSSIGRINVRGQAEVATAKGKLESLRLLPENPAARSEALAAISSAEVITMGPGSWISSVLPHLMVPAQREAIVNSKAKKVVLLNLDASIHTTGDEYAGYSAEDHLQLLHKYAPELKVDYVLADSDVVADRISLEKSVQSLGGQLISADLSMGPGSSSHDVRKLTPVLAHIITQSLIG</sequence>
<dbReference type="HAMAP" id="MF_00973">
    <property type="entry name" value="Gluconeogen_factor"/>
    <property type="match status" value="1"/>
</dbReference>
<dbReference type="Pfam" id="PF01933">
    <property type="entry name" value="CofD"/>
    <property type="match status" value="1"/>
</dbReference>
<keyword evidence="1" id="KW-0963">Cytoplasm</keyword>
<dbReference type="PANTHER" id="PTHR30135:SF3">
    <property type="entry name" value="GLUCONEOGENESIS FACTOR-RELATED"/>
    <property type="match status" value="1"/>
</dbReference>
<reference evidence="2" key="1">
    <citation type="submission" date="2014-05" db="EMBL/GenBank/DDBJ databases">
        <title>Key roles for freshwater Actinobacteria revealed by deep metagenomic sequencing.</title>
        <authorList>
            <person name="Ghai R."/>
            <person name="Mizuno C.M."/>
            <person name="Picazo A."/>
            <person name="Camacho A."/>
            <person name="Rodriguez-Valera F."/>
        </authorList>
    </citation>
    <scope>NUCLEOTIDE SEQUENCE</scope>
</reference>
<evidence type="ECO:0000313" key="2">
    <source>
        <dbReference type="EMBL" id="KGA14054.1"/>
    </source>
</evidence>
<protein>
    <recommendedName>
        <fullName evidence="3">Gluconeogenesis factor</fullName>
    </recommendedName>
</protein>
<dbReference type="InterPro" id="IPR038136">
    <property type="entry name" value="CofD-like_dom_sf"/>
</dbReference>
<evidence type="ECO:0000256" key="1">
    <source>
        <dbReference type="ARBA" id="ARBA00022490"/>
    </source>
</evidence>
<dbReference type="PANTHER" id="PTHR30135">
    <property type="entry name" value="UNCHARACTERIZED PROTEIN YVCK-RELATED"/>
    <property type="match status" value="1"/>
</dbReference>
<dbReference type="CDD" id="cd07187">
    <property type="entry name" value="YvcK_like"/>
    <property type="match status" value="1"/>
</dbReference>
<dbReference type="GO" id="GO:0043743">
    <property type="term" value="F:LPPG:FO 2-phospho-L-lactate transferase activity"/>
    <property type="evidence" value="ECO:0007669"/>
    <property type="project" value="InterPro"/>
</dbReference>
<dbReference type="NCBIfam" id="TIGR01826">
    <property type="entry name" value="CofD_related"/>
    <property type="match status" value="1"/>
</dbReference>
<dbReference type="InterPro" id="IPR010119">
    <property type="entry name" value="Gluconeogen_factor"/>
</dbReference>
<comment type="caution">
    <text evidence="2">The sequence shown here is derived from an EMBL/GenBank/DDBJ whole genome shotgun (WGS) entry which is preliminary data.</text>
</comment>
<dbReference type="SUPFAM" id="SSF142338">
    <property type="entry name" value="CofD-like"/>
    <property type="match status" value="1"/>
</dbReference>
<name>A0A094PWH4_9ZZZZ</name>
<gene>
    <name evidence="2" type="ORF">GM50_20805</name>
</gene>